<name>I5BU25_9BACT</name>
<keyword evidence="1" id="KW-0732">Signal</keyword>
<sequence length="70" mass="8178">MRNFLHILFLFCFICLACESDVIENKERIKFSVSDSIRSFKIPDDYDGYSSKIQFITNFNGSDVLVFLNL</sequence>
<protein>
    <submittedName>
        <fullName evidence="2">Uncharacterized protein</fullName>
    </submittedName>
</protein>
<reference evidence="2 3" key="1">
    <citation type="submission" date="2012-05" db="EMBL/GenBank/DDBJ databases">
        <title>Genome sequence of Nitritalea halalkaliphila LW7.</title>
        <authorList>
            <person name="Jangir P.K."/>
            <person name="Singh A."/>
            <person name="Shivaji S."/>
            <person name="Sharma R."/>
        </authorList>
    </citation>
    <scope>NUCLEOTIDE SEQUENCE [LARGE SCALE GENOMIC DNA]</scope>
    <source>
        <strain evidence="2 3">LW7</strain>
    </source>
</reference>
<organism evidence="2 3">
    <name type="scientific">Nitritalea halalkaliphila LW7</name>
    <dbReference type="NCBI Taxonomy" id="1189621"/>
    <lineage>
        <taxon>Bacteria</taxon>
        <taxon>Pseudomonadati</taxon>
        <taxon>Bacteroidota</taxon>
        <taxon>Cytophagia</taxon>
        <taxon>Cytophagales</taxon>
        <taxon>Cyclobacteriaceae</taxon>
        <taxon>Nitritalea</taxon>
    </lineage>
</organism>
<evidence type="ECO:0000313" key="3">
    <source>
        <dbReference type="Proteomes" id="UP000005551"/>
    </source>
</evidence>
<evidence type="ECO:0000313" key="2">
    <source>
        <dbReference type="EMBL" id="EIM73077.1"/>
    </source>
</evidence>
<keyword evidence="3" id="KW-1185">Reference proteome</keyword>
<feature type="chain" id="PRO_5003700198" evidence="1">
    <location>
        <begin position="18"/>
        <end position="70"/>
    </location>
</feature>
<comment type="caution">
    <text evidence="2">The sequence shown here is derived from an EMBL/GenBank/DDBJ whole genome shotgun (WGS) entry which is preliminary data.</text>
</comment>
<proteinExistence type="predicted"/>
<dbReference type="AlphaFoldDB" id="I5BU25"/>
<dbReference type="Proteomes" id="UP000005551">
    <property type="component" value="Unassembled WGS sequence"/>
</dbReference>
<dbReference type="EMBL" id="AJYA01000067">
    <property type="protein sequence ID" value="EIM73077.1"/>
    <property type="molecule type" value="Genomic_DNA"/>
</dbReference>
<gene>
    <name evidence="2" type="ORF">A3SI_18397</name>
</gene>
<evidence type="ECO:0000256" key="1">
    <source>
        <dbReference type="SAM" id="SignalP"/>
    </source>
</evidence>
<feature type="signal peptide" evidence="1">
    <location>
        <begin position="1"/>
        <end position="17"/>
    </location>
</feature>
<accession>I5BU25</accession>